<organism evidence="3 4">
    <name type="scientific">Salibacterium lacus</name>
    <dbReference type="NCBI Taxonomy" id="1898109"/>
    <lineage>
        <taxon>Bacteria</taxon>
        <taxon>Bacillati</taxon>
        <taxon>Bacillota</taxon>
        <taxon>Bacilli</taxon>
        <taxon>Bacillales</taxon>
        <taxon>Bacillaceae</taxon>
    </lineage>
</organism>
<dbReference type="CDD" id="cd00093">
    <property type="entry name" value="HTH_XRE"/>
    <property type="match status" value="1"/>
</dbReference>
<feature type="domain" description="HTH cro/C1-type" evidence="2">
    <location>
        <begin position="7"/>
        <end position="61"/>
    </location>
</feature>
<sequence>MDTSERIRQLREVKGLTQKQFADKVDINQSVMNRIENGRRPVSDEEITKIANFLEVTSDYLLGMESKPNIMFSDGGDSLSDDEEEYLKEELAKYRKMKEQFKKE</sequence>
<dbReference type="Proteomes" id="UP001597520">
    <property type="component" value="Unassembled WGS sequence"/>
</dbReference>
<evidence type="ECO:0000313" key="4">
    <source>
        <dbReference type="Proteomes" id="UP001597520"/>
    </source>
</evidence>
<dbReference type="InterPro" id="IPR010982">
    <property type="entry name" value="Lambda_DNA-bd_dom_sf"/>
</dbReference>
<evidence type="ECO:0000259" key="2">
    <source>
        <dbReference type="PROSITE" id="PS50943"/>
    </source>
</evidence>
<dbReference type="RefSeq" id="WP_380711464.1">
    <property type="nucleotide sequence ID" value="NZ_JBHUML010000002.1"/>
</dbReference>
<proteinExistence type="predicted"/>
<keyword evidence="4" id="KW-1185">Reference proteome</keyword>
<comment type="caution">
    <text evidence="3">The sequence shown here is derived from an EMBL/GenBank/DDBJ whole genome shotgun (WGS) entry which is preliminary data.</text>
</comment>
<reference evidence="4" key="1">
    <citation type="journal article" date="2019" name="Int. J. Syst. Evol. Microbiol.">
        <title>The Global Catalogue of Microorganisms (GCM) 10K type strain sequencing project: providing services to taxonomists for standard genome sequencing and annotation.</title>
        <authorList>
            <consortium name="The Broad Institute Genomics Platform"/>
            <consortium name="The Broad Institute Genome Sequencing Center for Infectious Disease"/>
            <person name="Wu L."/>
            <person name="Ma J."/>
        </authorList>
    </citation>
    <scope>NUCLEOTIDE SEQUENCE [LARGE SCALE GENOMIC DNA]</scope>
    <source>
        <strain evidence="4">KCTC 33792</strain>
    </source>
</reference>
<dbReference type="SUPFAM" id="SSF47413">
    <property type="entry name" value="lambda repressor-like DNA-binding domains"/>
    <property type="match status" value="1"/>
</dbReference>
<keyword evidence="1" id="KW-0238">DNA-binding</keyword>
<dbReference type="SMART" id="SM00530">
    <property type="entry name" value="HTH_XRE"/>
    <property type="match status" value="1"/>
</dbReference>
<name>A0ABW5SYK5_9BACI</name>
<gene>
    <name evidence="3" type="ORF">ACFSUB_01755</name>
</gene>
<evidence type="ECO:0000313" key="3">
    <source>
        <dbReference type="EMBL" id="MFD2704177.1"/>
    </source>
</evidence>
<dbReference type="EMBL" id="JBHUML010000002">
    <property type="protein sequence ID" value="MFD2704177.1"/>
    <property type="molecule type" value="Genomic_DNA"/>
</dbReference>
<accession>A0ABW5SYK5</accession>
<dbReference type="PANTHER" id="PTHR46797">
    <property type="entry name" value="HTH-TYPE TRANSCRIPTIONAL REGULATOR"/>
    <property type="match status" value="1"/>
</dbReference>
<dbReference type="InterPro" id="IPR050807">
    <property type="entry name" value="TransReg_Diox_bact_type"/>
</dbReference>
<evidence type="ECO:0000256" key="1">
    <source>
        <dbReference type="ARBA" id="ARBA00023125"/>
    </source>
</evidence>
<protein>
    <submittedName>
        <fullName evidence="3">Helix-turn-helix domain-containing protein</fullName>
    </submittedName>
</protein>
<dbReference type="PROSITE" id="PS50943">
    <property type="entry name" value="HTH_CROC1"/>
    <property type="match status" value="1"/>
</dbReference>
<dbReference type="PANTHER" id="PTHR46797:SF1">
    <property type="entry name" value="METHYLPHOSPHONATE SYNTHASE"/>
    <property type="match status" value="1"/>
</dbReference>
<dbReference type="Gene3D" id="1.10.260.40">
    <property type="entry name" value="lambda repressor-like DNA-binding domains"/>
    <property type="match status" value="1"/>
</dbReference>
<dbReference type="Pfam" id="PF01381">
    <property type="entry name" value="HTH_3"/>
    <property type="match status" value="1"/>
</dbReference>
<dbReference type="InterPro" id="IPR001387">
    <property type="entry name" value="Cro/C1-type_HTH"/>
</dbReference>